<evidence type="ECO:0000259" key="11">
    <source>
        <dbReference type="Pfam" id="PF00725"/>
    </source>
</evidence>
<dbReference type="FunFam" id="3.40.50.720:FF:000009">
    <property type="entry name" value="Fatty oxidation complex, alpha subunit"/>
    <property type="match status" value="1"/>
</dbReference>
<dbReference type="SUPFAM" id="SSF48179">
    <property type="entry name" value="6-phosphogluconate dehydrogenase C-terminal domain-like"/>
    <property type="match status" value="2"/>
</dbReference>
<dbReference type="CDD" id="cd06558">
    <property type="entry name" value="crotonase-like"/>
    <property type="match status" value="1"/>
</dbReference>
<comment type="pathway">
    <text evidence="1">Lipid metabolism; fatty acid beta-oxidation.</text>
</comment>
<feature type="domain" description="3-hydroxyacyl-CoA dehydrogenase C-terminal" evidence="11">
    <location>
        <begin position="504"/>
        <end position="604"/>
    </location>
</feature>
<reference evidence="13" key="1">
    <citation type="submission" date="2023-07" db="EMBL/GenBank/DDBJ databases">
        <title>A collection of bacterial strains from the Burkholderia cepacia Research Laboratory and Repository.</title>
        <authorList>
            <person name="Lipuma J."/>
            <person name="Spilker T."/>
            <person name="Caverly L."/>
        </authorList>
    </citation>
    <scope>NUCLEOTIDE SEQUENCE</scope>
    <source>
        <strain evidence="13">AU44268</strain>
    </source>
</reference>
<dbReference type="InterPro" id="IPR036291">
    <property type="entry name" value="NAD(P)-bd_dom_sf"/>
</dbReference>
<evidence type="ECO:0000259" key="12">
    <source>
        <dbReference type="Pfam" id="PF02737"/>
    </source>
</evidence>
<dbReference type="Gene3D" id="3.40.50.720">
    <property type="entry name" value="NAD(P)-binding Rossmann-like Domain"/>
    <property type="match status" value="1"/>
</dbReference>
<dbReference type="InterPro" id="IPR050136">
    <property type="entry name" value="FA_oxidation_alpha_subunit"/>
</dbReference>
<dbReference type="EMBL" id="JAUJRV010000005">
    <property type="protein sequence ID" value="MDN7795113.1"/>
    <property type="molecule type" value="Genomic_DNA"/>
</dbReference>
<dbReference type="SUPFAM" id="SSF52096">
    <property type="entry name" value="ClpP/crotonase"/>
    <property type="match status" value="1"/>
</dbReference>
<evidence type="ECO:0000256" key="6">
    <source>
        <dbReference type="ARBA" id="ARBA00023027"/>
    </source>
</evidence>
<evidence type="ECO:0000313" key="13">
    <source>
        <dbReference type="EMBL" id="MDN7795113.1"/>
    </source>
</evidence>
<keyword evidence="7" id="KW-0443">Lipid metabolism</keyword>
<gene>
    <name evidence="13" type="ORF">QZM33_09125</name>
</gene>
<keyword evidence="3" id="KW-0276">Fatty acid metabolism</keyword>
<evidence type="ECO:0000313" key="14">
    <source>
        <dbReference type="Proteomes" id="UP001171620"/>
    </source>
</evidence>
<proteinExistence type="inferred from homology"/>
<comment type="similarity">
    <text evidence="2">In the central section; belongs to the 3-hydroxyacyl-CoA dehydrogenase family.</text>
</comment>
<dbReference type="Gene3D" id="1.10.1040.50">
    <property type="match status" value="1"/>
</dbReference>
<keyword evidence="5" id="KW-0560">Oxidoreductase</keyword>
<evidence type="ECO:0000256" key="10">
    <source>
        <dbReference type="ARBA" id="ARBA00049556"/>
    </source>
</evidence>
<protein>
    <submittedName>
        <fullName evidence="13">3-hydroxyacyl-CoA dehydrogenase NAD-binding domain-containing protein</fullName>
    </submittedName>
</protein>
<evidence type="ECO:0000256" key="7">
    <source>
        <dbReference type="ARBA" id="ARBA00023098"/>
    </source>
</evidence>
<evidence type="ECO:0000256" key="4">
    <source>
        <dbReference type="ARBA" id="ARBA00022963"/>
    </source>
</evidence>
<dbReference type="GO" id="GO:0006635">
    <property type="term" value="P:fatty acid beta-oxidation"/>
    <property type="evidence" value="ECO:0007669"/>
    <property type="project" value="UniProtKB-ARBA"/>
</dbReference>
<evidence type="ECO:0000256" key="1">
    <source>
        <dbReference type="ARBA" id="ARBA00005005"/>
    </source>
</evidence>
<dbReference type="InterPro" id="IPR006176">
    <property type="entry name" value="3-OHacyl-CoA_DH_NAD-bd"/>
</dbReference>
<keyword evidence="8" id="KW-0456">Lyase</keyword>
<evidence type="ECO:0000256" key="3">
    <source>
        <dbReference type="ARBA" id="ARBA00022832"/>
    </source>
</evidence>
<dbReference type="InterPro" id="IPR006108">
    <property type="entry name" value="3HC_DH_C"/>
</dbReference>
<name>A0AAW7SZN3_BURVI</name>
<keyword evidence="6" id="KW-0520">NAD</keyword>
<keyword evidence="4" id="KW-0442">Lipid degradation</keyword>
<dbReference type="GO" id="GO:0070403">
    <property type="term" value="F:NAD+ binding"/>
    <property type="evidence" value="ECO:0007669"/>
    <property type="project" value="InterPro"/>
</dbReference>
<sequence length="718" mass="77286">MTAAVDHVDGFALSERLDDDGILTITIDMPGRSQNVLNQSLMDQLGASIERIASDSSIRGAILASGKRDFIAGGDIETLYSLSTASDAFEMARRLQHLTRRIETQGKPVVAAVAGTALGGGLEIILACHHRIAVKQARAKYGLPEVKLGLLPGGGGTQRLPRLIGLKDALPLMLEGKDIGVEQAIDLGIFQELADDTDDMLSRARAWILSNATAQQPWDAKGWKIPGGNAQHPSNLQMVVAAPGMLRNKTKGNFPAPLNILSAAVEGSMVDIDNGLKIEARYFAALATHQVTKNILTSTWFQLNSVNKGKSRPEGVEKRPVRKLGVIGAGMMGAGIAYVAARAGIDVVLKDVTLQAAEQGKGYAERRVAESVKRGRSTEDENAQLLARIHPTESIGDLAGCDYVIEAVFEDRALKAKVTKEAEHVMAPSGIFGSNTSTLPITGLAAESVRPAQFIGIHFFSPVEKMPLVEIIVGRDTSAETLAHTFDLVQQLKKTPIVVNDARGFYTTRVFSTYVREGLAMLGEGQSGALIENTGIAAGMPVGPLALADELSLDLMLHVTKQAKTDSVAEGREYVTQPHEAVVDHMAHRCQRMGKKHGKGFYEYPEGGKKYLWPGLSEQFPRRVALAQCDLADRLIFIQALETVRCVEEGVIKSTADANIGSMLGWGFAPHLGGTLQAITAYGLPAFVVRARELAEKYGDRFSPPKLLLTMADEGRTF</sequence>
<organism evidence="13 14">
    <name type="scientific">Burkholderia vietnamiensis</name>
    <dbReference type="NCBI Taxonomy" id="60552"/>
    <lineage>
        <taxon>Bacteria</taxon>
        <taxon>Pseudomonadati</taxon>
        <taxon>Pseudomonadota</taxon>
        <taxon>Betaproteobacteria</taxon>
        <taxon>Burkholderiales</taxon>
        <taxon>Burkholderiaceae</taxon>
        <taxon>Burkholderia</taxon>
        <taxon>Burkholderia cepacia complex</taxon>
    </lineage>
</organism>
<evidence type="ECO:0000256" key="5">
    <source>
        <dbReference type="ARBA" id="ARBA00023002"/>
    </source>
</evidence>
<dbReference type="RefSeq" id="WP_198108709.1">
    <property type="nucleotide sequence ID" value="NZ_JAEDWX010000012.1"/>
</dbReference>
<dbReference type="Pfam" id="PF02737">
    <property type="entry name" value="3HCDH_N"/>
    <property type="match status" value="1"/>
</dbReference>
<dbReference type="GO" id="GO:0004300">
    <property type="term" value="F:enoyl-CoA hydratase activity"/>
    <property type="evidence" value="ECO:0007669"/>
    <property type="project" value="TreeGrafter"/>
</dbReference>
<dbReference type="InterPro" id="IPR001753">
    <property type="entry name" value="Enoyl-CoA_hydra/iso"/>
</dbReference>
<evidence type="ECO:0000256" key="8">
    <source>
        <dbReference type="ARBA" id="ARBA00023239"/>
    </source>
</evidence>
<dbReference type="PANTHER" id="PTHR43612:SF3">
    <property type="entry name" value="TRIFUNCTIONAL ENZYME SUBUNIT ALPHA, MITOCHONDRIAL"/>
    <property type="match status" value="1"/>
</dbReference>
<dbReference type="Gene3D" id="3.90.226.10">
    <property type="entry name" value="2-enoyl-CoA Hydratase, Chain A, domain 1"/>
    <property type="match status" value="1"/>
</dbReference>
<dbReference type="SUPFAM" id="SSF51735">
    <property type="entry name" value="NAD(P)-binding Rossmann-fold domains"/>
    <property type="match status" value="1"/>
</dbReference>
<dbReference type="Pfam" id="PF00725">
    <property type="entry name" value="3HCDH"/>
    <property type="match status" value="1"/>
</dbReference>
<dbReference type="AlphaFoldDB" id="A0AAW7SZN3"/>
<evidence type="ECO:0000256" key="9">
    <source>
        <dbReference type="ARBA" id="ARBA00023268"/>
    </source>
</evidence>
<dbReference type="Pfam" id="PF00378">
    <property type="entry name" value="ECH_1"/>
    <property type="match status" value="1"/>
</dbReference>
<feature type="domain" description="3-hydroxyacyl-CoA dehydrogenase NAD binding" evidence="12">
    <location>
        <begin position="323"/>
        <end position="501"/>
    </location>
</feature>
<dbReference type="InterPro" id="IPR029045">
    <property type="entry name" value="ClpP/crotonase-like_dom_sf"/>
</dbReference>
<dbReference type="Proteomes" id="UP001171620">
    <property type="component" value="Unassembled WGS sequence"/>
</dbReference>
<evidence type="ECO:0000256" key="2">
    <source>
        <dbReference type="ARBA" id="ARBA00007005"/>
    </source>
</evidence>
<comment type="catalytic activity">
    <reaction evidence="10">
        <text>a (3S)-3-hydroxyacyl-CoA + NAD(+) = a 3-oxoacyl-CoA + NADH + H(+)</text>
        <dbReference type="Rhea" id="RHEA:22432"/>
        <dbReference type="ChEBI" id="CHEBI:15378"/>
        <dbReference type="ChEBI" id="CHEBI:57318"/>
        <dbReference type="ChEBI" id="CHEBI:57540"/>
        <dbReference type="ChEBI" id="CHEBI:57945"/>
        <dbReference type="ChEBI" id="CHEBI:90726"/>
        <dbReference type="EC" id="1.1.1.35"/>
    </reaction>
</comment>
<comment type="caution">
    <text evidence="13">The sequence shown here is derived from an EMBL/GenBank/DDBJ whole genome shotgun (WGS) entry which is preliminary data.</text>
</comment>
<dbReference type="GO" id="GO:0016509">
    <property type="term" value="F:long-chain (3S)-3-hydroxyacyl-CoA dehydrogenase (NAD+) activity"/>
    <property type="evidence" value="ECO:0007669"/>
    <property type="project" value="TreeGrafter"/>
</dbReference>
<dbReference type="InterPro" id="IPR008927">
    <property type="entry name" value="6-PGluconate_DH-like_C_sf"/>
</dbReference>
<accession>A0AAW7SZN3</accession>
<dbReference type="PANTHER" id="PTHR43612">
    <property type="entry name" value="TRIFUNCTIONAL ENZYME SUBUNIT ALPHA"/>
    <property type="match status" value="1"/>
</dbReference>
<keyword evidence="9" id="KW-0511">Multifunctional enzyme</keyword>